<gene>
    <name evidence="1" type="ORF">ANCCAN_02535</name>
</gene>
<comment type="caution">
    <text evidence="1">The sequence shown here is derived from an EMBL/GenBank/DDBJ whole genome shotgun (WGS) entry which is preliminary data.</text>
</comment>
<sequence length="113" mass="13014">MSEFIMTTKTIYGRGYRCRWCTEVQQGSDHRFLRFEFFFSRRGEKEAKFKKRSAKPVISVKEAEGSTATESCLSYEVLELIRQRGAAGAAGNYQLTAELAKRCREAIKEDLKE</sequence>
<dbReference type="OrthoDB" id="5849309at2759"/>
<protein>
    <submittedName>
        <fullName evidence="1">Uncharacterized protein</fullName>
    </submittedName>
</protein>
<accession>A0A368H443</accession>
<proteinExistence type="predicted"/>
<reference evidence="1 2" key="1">
    <citation type="submission" date="2014-10" db="EMBL/GenBank/DDBJ databases">
        <title>Draft genome of the hookworm Ancylostoma caninum.</title>
        <authorList>
            <person name="Mitreva M."/>
        </authorList>
    </citation>
    <scope>NUCLEOTIDE SEQUENCE [LARGE SCALE GENOMIC DNA]</scope>
    <source>
        <strain evidence="1 2">Baltimore</strain>
    </source>
</reference>
<evidence type="ECO:0000313" key="1">
    <source>
        <dbReference type="EMBL" id="RCN51382.1"/>
    </source>
</evidence>
<name>A0A368H443_ANCCA</name>
<dbReference type="Proteomes" id="UP000252519">
    <property type="component" value="Unassembled WGS sequence"/>
</dbReference>
<dbReference type="AlphaFoldDB" id="A0A368H443"/>
<dbReference type="EMBL" id="JOJR01000014">
    <property type="protein sequence ID" value="RCN51382.1"/>
    <property type="molecule type" value="Genomic_DNA"/>
</dbReference>
<evidence type="ECO:0000313" key="2">
    <source>
        <dbReference type="Proteomes" id="UP000252519"/>
    </source>
</evidence>
<keyword evidence="2" id="KW-1185">Reference proteome</keyword>
<organism evidence="1 2">
    <name type="scientific">Ancylostoma caninum</name>
    <name type="common">Dog hookworm</name>
    <dbReference type="NCBI Taxonomy" id="29170"/>
    <lineage>
        <taxon>Eukaryota</taxon>
        <taxon>Metazoa</taxon>
        <taxon>Ecdysozoa</taxon>
        <taxon>Nematoda</taxon>
        <taxon>Chromadorea</taxon>
        <taxon>Rhabditida</taxon>
        <taxon>Rhabditina</taxon>
        <taxon>Rhabditomorpha</taxon>
        <taxon>Strongyloidea</taxon>
        <taxon>Ancylostomatidae</taxon>
        <taxon>Ancylostomatinae</taxon>
        <taxon>Ancylostoma</taxon>
    </lineage>
</organism>